<proteinExistence type="predicted"/>
<dbReference type="Gramene" id="TuG1812G0400001855.01.T03">
    <property type="protein sequence ID" value="TuG1812G0400001855.01.T03"/>
    <property type="gene ID" value="TuG1812G0400001855.01"/>
</dbReference>
<dbReference type="AlphaFoldDB" id="A0A8R7U7Y6"/>
<evidence type="ECO:0000313" key="3">
    <source>
        <dbReference type="Proteomes" id="UP000015106"/>
    </source>
</evidence>
<reference evidence="2" key="2">
    <citation type="submission" date="2018-03" db="EMBL/GenBank/DDBJ databases">
        <title>The Triticum urartu genome reveals the dynamic nature of wheat genome evolution.</title>
        <authorList>
            <person name="Ling H."/>
            <person name="Ma B."/>
            <person name="Shi X."/>
            <person name="Liu H."/>
            <person name="Dong L."/>
            <person name="Sun H."/>
            <person name="Cao Y."/>
            <person name="Gao Q."/>
            <person name="Zheng S."/>
            <person name="Li Y."/>
            <person name="Yu Y."/>
            <person name="Du H."/>
            <person name="Qi M."/>
            <person name="Li Y."/>
            <person name="Yu H."/>
            <person name="Cui Y."/>
            <person name="Wang N."/>
            <person name="Chen C."/>
            <person name="Wu H."/>
            <person name="Zhao Y."/>
            <person name="Zhang J."/>
            <person name="Li Y."/>
            <person name="Zhou W."/>
            <person name="Zhang B."/>
            <person name="Hu W."/>
            <person name="Eijk M."/>
            <person name="Tang J."/>
            <person name="Witsenboer H."/>
            <person name="Zhao S."/>
            <person name="Li Z."/>
            <person name="Zhang A."/>
            <person name="Wang D."/>
            <person name="Liang C."/>
        </authorList>
    </citation>
    <scope>NUCLEOTIDE SEQUENCE [LARGE SCALE GENOMIC DNA]</scope>
    <source>
        <strain evidence="2">cv. G1812</strain>
    </source>
</reference>
<evidence type="ECO:0000256" key="1">
    <source>
        <dbReference type="SAM" id="MobiDB-lite"/>
    </source>
</evidence>
<reference evidence="2" key="3">
    <citation type="submission" date="2022-06" db="UniProtKB">
        <authorList>
            <consortium name="EnsemblPlants"/>
        </authorList>
    </citation>
    <scope>IDENTIFICATION</scope>
</reference>
<name>A0A8R7U7Y6_TRIUA</name>
<dbReference type="EnsemblPlants" id="TuG1812G0400001855.01.T01">
    <property type="protein sequence ID" value="TuG1812G0400001855.01.T01"/>
    <property type="gene ID" value="TuG1812G0400001855.01"/>
</dbReference>
<feature type="compositionally biased region" description="Low complexity" evidence="1">
    <location>
        <begin position="7"/>
        <end position="17"/>
    </location>
</feature>
<protein>
    <submittedName>
        <fullName evidence="2">Uncharacterized protein</fullName>
    </submittedName>
</protein>
<evidence type="ECO:0000313" key="2">
    <source>
        <dbReference type="EnsemblPlants" id="TuG1812G0400001855.01.T01"/>
    </source>
</evidence>
<dbReference type="Gramene" id="TuG1812G0400001855.01.T01">
    <property type="protein sequence ID" value="TuG1812G0400001855.01.T01"/>
    <property type="gene ID" value="TuG1812G0400001855.01"/>
</dbReference>
<sequence>MRRAPISSTTADASSSSELTLYAPSAGAGRGSQTQRAACIGQHVQNNTLQGTAARRRAVAATCSAASMTLMNLL</sequence>
<accession>A0A8R7U7Y6</accession>
<dbReference type="EnsemblPlants" id="TuG1812G0400001855.01.T03">
    <property type="protein sequence ID" value="TuG1812G0400001855.01.T03"/>
    <property type="gene ID" value="TuG1812G0400001855.01"/>
</dbReference>
<feature type="region of interest" description="Disordered" evidence="1">
    <location>
        <begin position="1"/>
        <end position="34"/>
    </location>
</feature>
<organism evidence="2 3">
    <name type="scientific">Triticum urartu</name>
    <name type="common">Red wild einkorn</name>
    <name type="synonym">Crithodium urartu</name>
    <dbReference type="NCBI Taxonomy" id="4572"/>
    <lineage>
        <taxon>Eukaryota</taxon>
        <taxon>Viridiplantae</taxon>
        <taxon>Streptophyta</taxon>
        <taxon>Embryophyta</taxon>
        <taxon>Tracheophyta</taxon>
        <taxon>Spermatophyta</taxon>
        <taxon>Magnoliopsida</taxon>
        <taxon>Liliopsida</taxon>
        <taxon>Poales</taxon>
        <taxon>Poaceae</taxon>
        <taxon>BOP clade</taxon>
        <taxon>Pooideae</taxon>
        <taxon>Triticodae</taxon>
        <taxon>Triticeae</taxon>
        <taxon>Triticinae</taxon>
        <taxon>Triticum</taxon>
    </lineage>
</organism>
<dbReference type="Proteomes" id="UP000015106">
    <property type="component" value="Chromosome 4"/>
</dbReference>
<keyword evidence="3" id="KW-1185">Reference proteome</keyword>
<reference evidence="3" key="1">
    <citation type="journal article" date="2013" name="Nature">
        <title>Draft genome of the wheat A-genome progenitor Triticum urartu.</title>
        <authorList>
            <person name="Ling H.Q."/>
            <person name="Zhao S."/>
            <person name="Liu D."/>
            <person name="Wang J."/>
            <person name="Sun H."/>
            <person name="Zhang C."/>
            <person name="Fan H."/>
            <person name="Li D."/>
            <person name="Dong L."/>
            <person name="Tao Y."/>
            <person name="Gao C."/>
            <person name="Wu H."/>
            <person name="Li Y."/>
            <person name="Cui Y."/>
            <person name="Guo X."/>
            <person name="Zheng S."/>
            <person name="Wang B."/>
            <person name="Yu K."/>
            <person name="Liang Q."/>
            <person name="Yang W."/>
            <person name="Lou X."/>
            <person name="Chen J."/>
            <person name="Feng M."/>
            <person name="Jian J."/>
            <person name="Zhang X."/>
            <person name="Luo G."/>
            <person name="Jiang Y."/>
            <person name="Liu J."/>
            <person name="Wang Z."/>
            <person name="Sha Y."/>
            <person name="Zhang B."/>
            <person name="Wu H."/>
            <person name="Tang D."/>
            <person name="Shen Q."/>
            <person name="Xue P."/>
            <person name="Zou S."/>
            <person name="Wang X."/>
            <person name="Liu X."/>
            <person name="Wang F."/>
            <person name="Yang Y."/>
            <person name="An X."/>
            <person name="Dong Z."/>
            <person name="Zhang K."/>
            <person name="Zhang X."/>
            <person name="Luo M.C."/>
            <person name="Dvorak J."/>
            <person name="Tong Y."/>
            <person name="Wang J."/>
            <person name="Yang H."/>
            <person name="Li Z."/>
            <person name="Wang D."/>
            <person name="Zhang A."/>
            <person name="Wang J."/>
        </authorList>
    </citation>
    <scope>NUCLEOTIDE SEQUENCE</scope>
    <source>
        <strain evidence="3">cv. G1812</strain>
    </source>
</reference>